<keyword evidence="7" id="KW-1185">Reference proteome</keyword>
<dbReference type="EMBL" id="JACOPS010000001">
    <property type="protein sequence ID" value="MBC5727287.1"/>
    <property type="molecule type" value="Genomic_DNA"/>
</dbReference>
<dbReference type="InterPro" id="IPR016195">
    <property type="entry name" value="Pol/histidinol_Pase-like"/>
</dbReference>
<dbReference type="InterPro" id="IPR016667">
    <property type="entry name" value="Caps_polysacc_synth_CpsB/CapC"/>
</dbReference>
<dbReference type="PANTHER" id="PTHR39181:SF1">
    <property type="entry name" value="TYROSINE-PROTEIN PHOSPHATASE YWQE"/>
    <property type="match status" value="1"/>
</dbReference>
<comment type="catalytic activity">
    <reaction evidence="5">
        <text>O-phospho-L-tyrosyl-[protein] + H2O = L-tyrosyl-[protein] + phosphate</text>
        <dbReference type="Rhea" id="RHEA:10684"/>
        <dbReference type="Rhea" id="RHEA-COMP:10136"/>
        <dbReference type="Rhea" id="RHEA-COMP:20101"/>
        <dbReference type="ChEBI" id="CHEBI:15377"/>
        <dbReference type="ChEBI" id="CHEBI:43474"/>
        <dbReference type="ChEBI" id="CHEBI:46858"/>
        <dbReference type="ChEBI" id="CHEBI:61978"/>
        <dbReference type="EC" id="3.1.3.48"/>
    </reaction>
</comment>
<accession>A0ABR7HIG2</accession>
<evidence type="ECO:0000256" key="2">
    <source>
        <dbReference type="ARBA" id="ARBA00013064"/>
    </source>
</evidence>
<protein>
    <recommendedName>
        <fullName evidence="2">protein-tyrosine-phosphatase</fullName>
        <ecNumber evidence="2">3.1.3.48</ecNumber>
    </recommendedName>
</protein>
<dbReference type="Gene3D" id="3.20.20.140">
    <property type="entry name" value="Metal-dependent hydrolases"/>
    <property type="match status" value="1"/>
</dbReference>
<dbReference type="Pfam" id="PF19567">
    <property type="entry name" value="CpsB_CapC"/>
    <property type="match status" value="1"/>
</dbReference>
<evidence type="ECO:0000256" key="5">
    <source>
        <dbReference type="ARBA" id="ARBA00051722"/>
    </source>
</evidence>
<dbReference type="RefSeq" id="WP_186934635.1">
    <property type="nucleotide sequence ID" value="NZ_JACOPS010000001.1"/>
</dbReference>
<dbReference type="Proteomes" id="UP000636755">
    <property type="component" value="Unassembled WGS sequence"/>
</dbReference>
<sequence length="239" mass="26817">MQLYDMHSHILPGIDDGAPSVEKSLVILNELKKQGVTNVCLTPHFYTNEISAEDFAAQRQHAIDKLMPHIPDGMKVVVGAEVYVTRYMFNGDDFSCACYGNSNYILTEFAYTSQFSSHTMEYFVKLTENYNMIPVLTHVERYPALINDPSIIGELKDMGVIIQTNTNSYTKKASFFSKLKLIKLIKGGYIDVIGSDAHSLTHNDPRTFTEALDFISAKCGQSTVRKMMSNAEEIFNSAL</sequence>
<evidence type="ECO:0000313" key="6">
    <source>
        <dbReference type="EMBL" id="MBC5727287.1"/>
    </source>
</evidence>
<name>A0ABR7HIG2_9FIRM</name>
<comment type="similarity">
    <text evidence="1">Belongs to the metallo-dependent hydrolases superfamily. CpsB/CapC family.</text>
</comment>
<organism evidence="6 7">
    <name type="scientific">Ruminococcus intestinalis</name>
    <dbReference type="NCBI Taxonomy" id="2763066"/>
    <lineage>
        <taxon>Bacteria</taxon>
        <taxon>Bacillati</taxon>
        <taxon>Bacillota</taxon>
        <taxon>Clostridia</taxon>
        <taxon>Eubacteriales</taxon>
        <taxon>Oscillospiraceae</taxon>
        <taxon>Ruminococcus</taxon>
    </lineage>
</organism>
<comment type="caution">
    <text evidence="6">The sequence shown here is derived from an EMBL/GenBank/DDBJ whole genome shotgun (WGS) entry which is preliminary data.</text>
</comment>
<keyword evidence="3" id="KW-0378">Hydrolase</keyword>
<evidence type="ECO:0000256" key="4">
    <source>
        <dbReference type="ARBA" id="ARBA00022912"/>
    </source>
</evidence>
<evidence type="ECO:0000256" key="3">
    <source>
        <dbReference type="ARBA" id="ARBA00022801"/>
    </source>
</evidence>
<dbReference type="EC" id="3.1.3.48" evidence="2"/>
<gene>
    <name evidence="6" type="ORF">H8R91_01830</name>
</gene>
<proteinExistence type="inferred from homology"/>
<reference evidence="6 7" key="1">
    <citation type="submission" date="2020-08" db="EMBL/GenBank/DDBJ databases">
        <title>Genome public.</title>
        <authorList>
            <person name="Liu C."/>
            <person name="Sun Q."/>
        </authorList>
    </citation>
    <scope>NUCLEOTIDE SEQUENCE [LARGE SCALE GENOMIC DNA]</scope>
    <source>
        <strain evidence="6 7">NSJ-71</strain>
    </source>
</reference>
<dbReference type="PIRSF" id="PIRSF016557">
    <property type="entry name" value="Caps_synth_CpsB"/>
    <property type="match status" value="1"/>
</dbReference>
<keyword evidence="4" id="KW-0904">Protein phosphatase</keyword>
<dbReference type="SUPFAM" id="SSF89550">
    <property type="entry name" value="PHP domain-like"/>
    <property type="match status" value="1"/>
</dbReference>
<evidence type="ECO:0000313" key="7">
    <source>
        <dbReference type="Proteomes" id="UP000636755"/>
    </source>
</evidence>
<dbReference type="PANTHER" id="PTHR39181">
    <property type="entry name" value="TYROSINE-PROTEIN PHOSPHATASE YWQE"/>
    <property type="match status" value="1"/>
</dbReference>
<evidence type="ECO:0000256" key="1">
    <source>
        <dbReference type="ARBA" id="ARBA00005750"/>
    </source>
</evidence>